<keyword evidence="4 12" id="KW-0028">Amino-acid biosynthesis</keyword>
<keyword evidence="10 12" id="KW-0486">Methionine biosynthesis</keyword>
<dbReference type="HAMAP" id="MF_01576">
    <property type="entry name" value="THF_DHG_CYH"/>
    <property type="match status" value="1"/>
</dbReference>
<evidence type="ECO:0000259" key="13">
    <source>
        <dbReference type="Pfam" id="PF00763"/>
    </source>
</evidence>
<sequence>MGIVLKGKELNEVYTSKLKTMVDKRRNEGKNIPCLTAVLVGNDGGSLFYVNYQKKMCDKVGIKYNLIHLEEDTNEEKLLKTIEKLNEYREVHGIILQLPLPKGLNPKKITSCISENKDVDGLTDINIGKLFKGEDCFIPCTPRSVLEIVKSTGEKIEGKNAVIVGRSNIVGKPAAMLFLQENATVTIAHSRTESLNEVTNKADILVACVGVPGLITKEYVKEGAIVIDVGTSNVDGKMKGDVDFDGVIEKAAYVTPVPGGVGSVTTMMLIQNTVEAAERFDK</sequence>
<gene>
    <name evidence="12 15" type="primary">folD</name>
    <name evidence="15" type="ORF">NCTC503_01196</name>
</gene>
<dbReference type="EMBL" id="LR590481">
    <property type="protein sequence ID" value="VTQ88173.1"/>
    <property type="molecule type" value="Genomic_DNA"/>
</dbReference>
<dbReference type="GO" id="GO:0004477">
    <property type="term" value="F:methenyltetrahydrofolate cyclohydrolase activity"/>
    <property type="evidence" value="ECO:0007669"/>
    <property type="project" value="UniProtKB-UniRule"/>
</dbReference>
<evidence type="ECO:0000313" key="16">
    <source>
        <dbReference type="Proteomes" id="UP000308489"/>
    </source>
</evidence>
<dbReference type="CDD" id="cd01080">
    <property type="entry name" value="NAD_bind_m-THF_DH_Cyclohyd"/>
    <property type="match status" value="1"/>
</dbReference>
<dbReference type="GO" id="GO:0005829">
    <property type="term" value="C:cytosol"/>
    <property type="evidence" value="ECO:0007669"/>
    <property type="project" value="TreeGrafter"/>
</dbReference>
<evidence type="ECO:0000259" key="14">
    <source>
        <dbReference type="Pfam" id="PF02882"/>
    </source>
</evidence>
<dbReference type="GO" id="GO:0006164">
    <property type="term" value="P:purine nucleotide biosynthetic process"/>
    <property type="evidence" value="ECO:0007669"/>
    <property type="project" value="UniProtKB-KW"/>
</dbReference>
<evidence type="ECO:0000256" key="7">
    <source>
        <dbReference type="ARBA" id="ARBA00022857"/>
    </source>
</evidence>
<dbReference type="Pfam" id="PF00763">
    <property type="entry name" value="THF_DHG_CYH"/>
    <property type="match status" value="1"/>
</dbReference>
<dbReference type="FunFam" id="3.40.50.720:FF:000094">
    <property type="entry name" value="Bifunctional protein FolD"/>
    <property type="match status" value="1"/>
</dbReference>
<comment type="caution">
    <text evidence="12">Lacks conserved residue(s) required for the propagation of feature annotation.</text>
</comment>
<comment type="catalytic activity">
    <reaction evidence="12">
        <text>(6R)-5,10-methenyltetrahydrofolate + H2O = (6R)-10-formyltetrahydrofolate + H(+)</text>
        <dbReference type="Rhea" id="RHEA:23700"/>
        <dbReference type="ChEBI" id="CHEBI:15377"/>
        <dbReference type="ChEBI" id="CHEBI:15378"/>
        <dbReference type="ChEBI" id="CHEBI:57455"/>
        <dbReference type="ChEBI" id="CHEBI:195366"/>
        <dbReference type="EC" id="3.5.4.9"/>
    </reaction>
</comment>
<comment type="similarity">
    <text evidence="12">Belongs to the tetrahydrofolate dehydrogenase/cyclohydrolase family.</text>
</comment>
<organism evidence="15 16">
    <name type="scientific">Hathewaya histolytica</name>
    <name type="common">Clostridium histolyticum</name>
    <dbReference type="NCBI Taxonomy" id="1498"/>
    <lineage>
        <taxon>Bacteria</taxon>
        <taxon>Bacillati</taxon>
        <taxon>Bacillota</taxon>
        <taxon>Clostridia</taxon>
        <taxon>Eubacteriales</taxon>
        <taxon>Clostridiaceae</taxon>
        <taxon>Hathewaya</taxon>
    </lineage>
</organism>
<keyword evidence="11 12" id="KW-0511">Multifunctional enzyme</keyword>
<comment type="subunit">
    <text evidence="2 12">Homodimer.</text>
</comment>
<dbReference type="PANTHER" id="PTHR48099:SF5">
    <property type="entry name" value="C-1-TETRAHYDROFOLATE SYNTHASE, CYTOPLASMIC"/>
    <property type="match status" value="1"/>
</dbReference>
<evidence type="ECO:0000256" key="4">
    <source>
        <dbReference type="ARBA" id="ARBA00022605"/>
    </source>
</evidence>
<dbReference type="SUPFAM" id="SSF53223">
    <property type="entry name" value="Aminoacid dehydrogenase-like, N-terminal domain"/>
    <property type="match status" value="1"/>
</dbReference>
<dbReference type="Gene3D" id="3.40.50.10860">
    <property type="entry name" value="Leucine Dehydrogenase, chain A, domain 1"/>
    <property type="match status" value="1"/>
</dbReference>
<feature type="domain" description="Tetrahydrofolate dehydrogenase/cyclohydrolase NAD(P)-binding" evidence="14">
    <location>
        <begin position="139"/>
        <end position="279"/>
    </location>
</feature>
<keyword evidence="9 12" id="KW-0368">Histidine biosynthesis</keyword>
<reference evidence="15 16" key="1">
    <citation type="submission" date="2019-05" db="EMBL/GenBank/DDBJ databases">
        <authorList>
            <consortium name="Pathogen Informatics"/>
        </authorList>
    </citation>
    <scope>NUCLEOTIDE SEQUENCE [LARGE SCALE GENOMIC DNA]</scope>
    <source>
        <strain evidence="15 16">NCTC503</strain>
    </source>
</reference>
<keyword evidence="3 12" id="KW-0554">One-carbon metabolism</keyword>
<evidence type="ECO:0000256" key="8">
    <source>
        <dbReference type="ARBA" id="ARBA00023002"/>
    </source>
</evidence>
<dbReference type="EC" id="3.5.4.9" evidence="12"/>
<feature type="domain" description="Tetrahydrofolate dehydrogenase/cyclohydrolase catalytic" evidence="13">
    <location>
        <begin position="5"/>
        <end position="120"/>
    </location>
</feature>
<evidence type="ECO:0000256" key="1">
    <source>
        <dbReference type="ARBA" id="ARBA00004777"/>
    </source>
</evidence>
<feature type="binding site" evidence="12">
    <location>
        <position position="231"/>
    </location>
    <ligand>
        <name>NADP(+)</name>
        <dbReference type="ChEBI" id="CHEBI:58349"/>
    </ligand>
</feature>
<keyword evidence="6 12" id="KW-0378">Hydrolase</keyword>
<keyword evidence="16" id="KW-1185">Reference proteome</keyword>
<dbReference type="Gene3D" id="3.40.50.720">
    <property type="entry name" value="NAD(P)-binding Rossmann-like Domain"/>
    <property type="match status" value="1"/>
</dbReference>
<comment type="pathway">
    <text evidence="1 12">One-carbon metabolism; tetrahydrofolate interconversion.</text>
</comment>
<dbReference type="InterPro" id="IPR020631">
    <property type="entry name" value="THF_DH/CycHdrlase_NAD-bd_dom"/>
</dbReference>
<dbReference type="PANTHER" id="PTHR48099">
    <property type="entry name" value="C-1-TETRAHYDROFOLATE SYNTHASE, CYTOPLASMIC-RELATED"/>
    <property type="match status" value="1"/>
</dbReference>
<dbReference type="GO" id="GO:0035999">
    <property type="term" value="P:tetrahydrofolate interconversion"/>
    <property type="evidence" value="ECO:0007669"/>
    <property type="project" value="UniProtKB-UniRule"/>
</dbReference>
<dbReference type="Pfam" id="PF02882">
    <property type="entry name" value="THF_DHG_CYH_C"/>
    <property type="match status" value="1"/>
</dbReference>
<evidence type="ECO:0000313" key="15">
    <source>
        <dbReference type="EMBL" id="VTQ88173.1"/>
    </source>
</evidence>
<evidence type="ECO:0000256" key="3">
    <source>
        <dbReference type="ARBA" id="ARBA00022563"/>
    </source>
</evidence>
<dbReference type="InterPro" id="IPR036291">
    <property type="entry name" value="NAD(P)-bd_dom_sf"/>
</dbReference>
<proteinExistence type="inferred from homology"/>
<dbReference type="GO" id="GO:0004488">
    <property type="term" value="F:methylenetetrahydrofolate dehydrogenase (NADP+) activity"/>
    <property type="evidence" value="ECO:0007669"/>
    <property type="project" value="UniProtKB-UniRule"/>
</dbReference>
<dbReference type="AlphaFoldDB" id="A0A4U9RD01"/>
<evidence type="ECO:0000256" key="6">
    <source>
        <dbReference type="ARBA" id="ARBA00022801"/>
    </source>
</evidence>
<comment type="catalytic activity">
    <reaction evidence="12">
        <text>(6R)-5,10-methylene-5,6,7,8-tetrahydrofolate + NADP(+) = (6R)-5,10-methenyltetrahydrofolate + NADPH</text>
        <dbReference type="Rhea" id="RHEA:22812"/>
        <dbReference type="ChEBI" id="CHEBI:15636"/>
        <dbReference type="ChEBI" id="CHEBI:57455"/>
        <dbReference type="ChEBI" id="CHEBI:57783"/>
        <dbReference type="ChEBI" id="CHEBI:58349"/>
        <dbReference type="EC" id="1.5.1.5"/>
    </reaction>
</comment>
<dbReference type="Proteomes" id="UP000308489">
    <property type="component" value="Chromosome 1"/>
</dbReference>
<dbReference type="SUPFAM" id="SSF51735">
    <property type="entry name" value="NAD(P)-binding Rossmann-fold domains"/>
    <property type="match status" value="1"/>
</dbReference>
<name>A0A4U9RD01_HATHI</name>
<dbReference type="EC" id="1.5.1.5" evidence="12"/>
<dbReference type="InterPro" id="IPR020630">
    <property type="entry name" value="THF_DH/CycHdrlase_cat_dom"/>
</dbReference>
<dbReference type="UniPathway" id="UPA00193"/>
<keyword evidence="8 12" id="KW-0560">Oxidoreductase</keyword>
<evidence type="ECO:0000256" key="12">
    <source>
        <dbReference type="HAMAP-Rule" id="MF_01576"/>
    </source>
</evidence>
<evidence type="ECO:0000256" key="9">
    <source>
        <dbReference type="ARBA" id="ARBA00023102"/>
    </source>
</evidence>
<dbReference type="RefSeq" id="WP_138209882.1">
    <property type="nucleotide sequence ID" value="NZ_CBCRUQ010000022.1"/>
</dbReference>
<protein>
    <recommendedName>
        <fullName evidence="12">Bifunctional protein FolD</fullName>
    </recommendedName>
    <domain>
        <recommendedName>
            <fullName evidence="12">Methylenetetrahydrofolate dehydrogenase</fullName>
            <ecNumber evidence="12">1.5.1.5</ecNumber>
        </recommendedName>
    </domain>
    <domain>
        <recommendedName>
            <fullName evidence="12">Methenyltetrahydrofolate cyclohydrolase</fullName>
            <ecNumber evidence="12">3.5.4.9</ecNumber>
        </recommendedName>
    </domain>
</protein>
<dbReference type="FunFam" id="3.40.50.10860:FF:000005">
    <property type="entry name" value="C-1-tetrahydrofolate synthase, cytoplasmic, putative"/>
    <property type="match status" value="1"/>
</dbReference>
<comment type="function">
    <text evidence="12">Catalyzes the oxidation of 5,10-methylenetetrahydrofolate to 5,10-methenyltetrahydrofolate and then the hydrolysis of 5,10-methenyltetrahydrofolate to 10-formyltetrahydrofolate.</text>
</comment>
<evidence type="ECO:0000256" key="11">
    <source>
        <dbReference type="ARBA" id="ARBA00023268"/>
    </source>
</evidence>
<dbReference type="PRINTS" id="PR00085">
    <property type="entry name" value="THFDHDRGNASE"/>
</dbReference>
<evidence type="ECO:0000256" key="10">
    <source>
        <dbReference type="ARBA" id="ARBA00023167"/>
    </source>
</evidence>
<keyword evidence="5 12" id="KW-0658">Purine biosynthesis</keyword>
<dbReference type="InterPro" id="IPR000672">
    <property type="entry name" value="THF_DH/CycHdrlase"/>
</dbReference>
<accession>A0A4U9RD01</accession>
<dbReference type="GO" id="GO:0000105">
    <property type="term" value="P:L-histidine biosynthetic process"/>
    <property type="evidence" value="ECO:0007669"/>
    <property type="project" value="UniProtKB-KW"/>
</dbReference>
<keyword evidence="7 12" id="KW-0521">NADP</keyword>
<dbReference type="KEGG" id="hhw:NCTC503_01196"/>
<evidence type="ECO:0000256" key="2">
    <source>
        <dbReference type="ARBA" id="ARBA00011738"/>
    </source>
</evidence>
<dbReference type="InterPro" id="IPR046346">
    <property type="entry name" value="Aminoacid_DH-like_N_sf"/>
</dbReference>
<dbReference type="GO" id="GO:0009086">
    <property type="term" value="P:methionine biosynthetic process"/>
    <property type="evidence" value="ECO:0007669"/>
    <property type="project" value="UniProtKB-KW"/>
</dbReference>
<dbReference type="OrthoDB" id="9803580at2"/>
<feature type="binding site" evidence="12">
    <location>
        <begin position="165"/>
        <end position="167"/>
    </location>
    <ligand>
        <name>NADP(+)</name>
        <dbReference type="ChEBI" id="CHEBI:58349"/>
    </ligand>
</feature>
<evidence type="ECO:0000256" key="5">
    <source>
        <dbReference type="ARBA" id="ARBA00022755"/>
    </source>
</evidence>